<reference evidence="5" key="2">
    <citation type="submission" date="2023-05" db="EMBL/GenBank/DDBJ databases">
        <authorList>
            <person name="Schelkunov M.I."/>
        </authorList>
    </citation>
    <scope>NUCLEOTIDE SEQUENCE</scope>
    <source>
        <strain evidence="5">Hsosn_3</strain>
        <tissue evidence="5">Leaf</tissue>
    </source>
</reference>
<protein>
    <recommendedName>
        <fullName evidence="4">RRM domain-containing protein</fullName>
    </recommendedName>
</protein>
<feature type="compositionally biased region" description="Basic and acidic residues" evidence="3">
    <location>
        <begin position="182"/>
        <end position="197"/>
    </location>
</feature>
<feature type="compositionally biased region" description="Basic and acidic residues" evidence="3">
    <location>
        <begin position="206"/>
        <end position="220"/>
    </location>
</feature>
<evidence type="ECO:0000256" key="3">
    <source>
        <dbReference type="SAM" id="MobiDB-lite"/>
    </source>
</evidence>
<dbReference type="InterPro" id="IPR000504">
    <property type="entry name" value="RRM_dom"/>
</dbReference>
<dbReference type="AlphaFoldDB" id="A0AAD8J4B2"/>
<organism evidence="5 6">
    <name type="scientific">Heracleum sosnowskyi</name>
    <dbReference type="NCBI Taxonomy" id="360622"/>
    <lineage>
        <taxon>Eukaryota</taxon>
        <taxon>Viridiplantae</taxon>
        <taxon>Streptophyta</taxon>
        <taxon>Embryophyta</taxon>
        <taxon>Tracheophyta</taxon>
        <taxon>Spermatophyta</taxon>
        <taxon>Magnoliopsida</taxon>
        <taxon>eudicotyledons</taxon>
        <taxon>Gunneridae</taxon>
        <taxon>Pentapetalae</taxon>
        <taxon>asterids</taxon>
        <taxon>campanulids</taxon>
        <taxon>Apiales</taxon>
        <taxon>Apiaceae</taxon>
        <taxon>Apioideae</taxon>
        <taxon>apioid superclade</taxon>
        <taxon>Tordylieae</taxon>
        <taxon>Tordyliinae</taxon>
        <taxon>Heracleum</taxon>
    </lineage>
</organism>
<evidence type="ECO:0000313" key="6">
    <source>
        <dbReference type="Proteomes" id="UP001237642"/>
    </source>
</evidence>
<comment type="caution">
    <text evidence="5">The sequence shown here is derived from an EMBL/GenBank/DDBJ whole genome shotgun (WGS) entry which is preliminary data.</text>
</comment>
<gene>
    <name evidence="5" type="ORF">POM88_005575</name>
</gene>
<feature type="domain" description="RRM" evidence="4">
    <location>
        <begin position="125"/>
        <end position="210"/>
    </location>
</feature>
<keyword evidence="6" id="KW-1185">Reference proteome</keyword>
<dbReference type="Gene3D" id="3.30.70.330">
    <property type="match status" value="2"/>
</dbReference>
<dbReference type="CDD" id="cd00590">
    <property type="entry name" value="RRM_SF"/>
    <property type="match status" value="2"/>
</dbReference>
<dbReference type="EMBL" id="JAUIZM010000002">
    <property type="protein sequence ID" value="KAK1395712.1"/>
    <property type="molecule type" value="Genomic_DNA"/>
</dbReference>
<proteinExistence type="predicted"/>
<evidence type="ECO:0000313" key="5">
    <source>
        <dbReference type="EMBL" id="KAK1395712.1"/>
    </source>
</evidence>
<name>A0AAD8J4B2_9APIA</name>
<feature type="region of interest" description="Disordered" evidence="3">
    <location>
        <begin position="182"/>
        <end position="231"/>
    </location>
</feature>
<dbReference type="InterPro" id="IPR012677">
    <property type="entry name" value="Nucleotide-bd_a/b_plait_sf"/>
</dbReference>
<dbReference type="GO" id="GO:0003723">
    <property type="term" value="F:RNA binding"/>
    <property type="evidence" value="ECO:0007669"/>
    <property type="project" value="UniProtKB-UniRule"/>
</dbReference>
<dbReference type="Proteomes" id="UP001237642">
    <property type="component" value="Unassembled WGS sequence"/>
</dbReference>
<dbReference type="SMART" id="SM00360">
    <property type="entry name" value="RRM"/>
    <property type="match status" value="2"/>
</dbReference>
<dbReference type="PANTHER" id="PTHR48027">
    <property type="entry name" value="HETEROGENEOUS NUCLEAR RIBONUCLEOPROTEIN 87F-RELATED"/>
    <property type="match status" value="1"/>
</dbReference>
<evidence type="ECO:0000256" key="1">
    <source>
        <dbReference type="ARBA" id="ARBA00022884"/>
    </source>
</evidence>
<accession>A0AAD8J4B2</accession>
<sequence>MALSFVRGIGIISRSIECRKCFMRLKSALTSPKLFVRGVNPWTTDENIREAFAPFGNLVEAKIMKDRLSGRSMGFAIVTYDNLQQAEKARRRMNFARLADTVVIVESELEFTQEKPVLPKSGCSVYLDLDDMDESQGVLDLSTEDKLRAAFAPFGNVLEARIYKDGPNGNLKGSATVRYGTKEEAEKAQDALDDNRLGHNTVVPVEPEKFKPSEQEKTHSDTSYIAHRTSG</sequence>
<dbReference type="InterPro" id="IPR052462">
    <property type="entry name" value="SLIRP/GR-RBP-like"/>
</dbReference>
<evidence type="ECO:0000256" key="2">
    <source>
        <dbReference type="PROSITE-ProRule" id="PRU00176"/>
    </source>
</evidence>
<reference evidence="5" key="1">
    <citation type="submission" date="2023-02" db="EMBL/GenBank/DDBJ databases">
        <title>Genome of toxic invasive species Heracleum sosnowskyi carries increased number of genes despite the absence of recent whole-genome duplications.</title>
        <authorList>
            <person name="Schelkunov M."/>
            <person name="Shtratnikova V."/>
            <person name="Makarenko M."/>
            <person name="Klepikova A."/>
            <person name="Omelchenko D."/>
            <person name="Novikova G."/>
            <person name="Obukhova E."/>
            <person name="Bogdanov V."/>
            <person name="Penin A."/>
            <person name="Logacheva M."/>
        </authorList>
    </citation>
    <scope>NUCLEOTIDE SEQUENCE</scope>
    <source>
        <strain evidence="5">Hsosn_3</strain>
        <tissue evidence="5">Leaf</tissue>
    </source>
</reference>
<keyword evidence="1 2" id="KW-0694">RNA-binding</keyword>
<evidence type="ECO:0000259" key="4">
    <source>
        <dbReference type="PROSITE" id="PS50102"/>
    </source>
</evidence>
<dbReference type="PROSITE" id="PS50102">
    <property type="entry name" value="RRM"/>
    <property type="match status" value="2"/>
</dbReference>
<feature type="domain" description="RRM" evidence="4">
    <location>
        <begin position="32"/>
        <end position="110"/>
    </location>
</feature>
<dbReference type="SUPFAM" id="SSF54928">
    <property type="entry name" value="RNA-binding domain, RBD"/>
    <property type="match status" value="2"/>
</dbReference>
<dbReference type="Pfam" id="PF00076">
    <property type="entry name" value="RRM_1"/>
    <property type="match status" value="2"/>
</dbReference>
<dbReference type="InterPro" id="IPR035979">
    <property type="entry name" value="RBD_domain_sf"/>
</dbReference>